<keyword evidence="4" id="KW-0233">DNA recombination</keyword>
<dbReference type="InterPro" id="IPR044068">
    <property type="entry name" value="CB"/>
</dbReference>
<name>A0A1L8CLY1_9PROT</name>
<accession>A0A1L8CLY1</accession>
<dbReference type="AlphaFoldDB" id="A0A1L8CLY1"/>
<evidence type="ECO:0000256" key="4">
    <source>
        <dbReference type="ARBA" id="ARBA00023172"/>
    </source>
</evidence>
<comment type="caution">
    <text evidence="8">The sequence shown here is derived from an EMBL/GenBank/DDBJ whole genome shotgun (WGS) entry which is preliminary data.</text>
</comment>
<dbReference type="Pfam" id="PF00589">
    <property type="entry name" value="Phage_integrase"/>
    <property type="match status" value="1"/>
</dbReference>
<dbReference type="CDD" id="cd00801">
    <property type="entry name" value="INT_P4_C"/>
    <property type="match status" value="1"/>
</dbReference>
<dbReference type="EMBL" id="BDFD01000005">
    <property type="protein sequence ID" value="GAV19913.1"/>
    <property type="molecule type" value="Genomic_DNA"/>
</dbReference>
<dbReference type="PANTHER" id="PTHR30629:SF2">
    <property type="entry name" value="PROPHAGE INTEGRASE INTS-RELATED"/>
    <property type="match status" value="1"/>
</dbReference>
<dbReference type="PANTHER" id="PTHR30629">
    <property type="entry name" value="PROPHAGE INTEGRASE"/>
    <property type="match status" value="1"/>
</dbReference>
<gene>
    <name evidence="8" type="ORF">MMIC_P0872</name>
</gene>
<keyword evidence="2" id="KW-0229">DNA integration</keyword>
<evidence type="ECO:0000256" key="2">
    <source>
        <dbReference type="ARBA" id="ARBA00022908"/>
    </source>
</evidence>
<dbReference type="RefSeq" id="WP_072659238.1">
    <property type="nucleotide sequence ID" value="NZ_BDFD01000005.1"/>
</dbReference>
<keyword evidence="9" id="KW-1185">Reference proteome</keyword>
<dbReference type="InterPro" id="IPR002104">
    <property type="entry name" value="Integrase_catalytic"/>
</dbReference>
<evidence type="ECO:0000313" key="9">
    <source>
        <dbReference type="Proteomes" id="UP000231632"/>
    </source>
</evidence>
<reference evidence="8 9" key="1">
    <citation type="journal article" date="2017" name="Arch. Microbiol.">
        <title>Mariprofundus micogutta sp. nov., a novel iron-oxidizing zetaproteobacterium isolated from a deep-sea hydrothermal field at the Bayonnaise knoll of the Izu-Ogasawara arc, and a description of Mariprofundales ord. nov. and Zetaproteobacteria classis nov.</title>
        <authorList>
            <person name="Makita H."/>
            <person name="Tanaka E."/>
            <person name="Mitsunobu S."/>
            <person name="Miyazaki M."/>
            <person name="Nunoura T."/>
            <person name="Uematsu K."/>
            <person name="Takaki Y."/>
            <person name="Nishi S."/>
            <person name="Shimamura S."/>
            <person name="Takai K."/>
        </authorList>
    </citation>
    <scope>NUCLEOTIDE SEQUENCE [LARGE SCALE GENOMIC DNA]</scope>
    <source>
        <strain evidence="8 9">ET2</strain>
    </source>
</reference>
<dbReference type="Proteomes" id="UP000231632">
    <property type="component" value="Unassembled WGS sequence"/>
</dbReference>
<dbReference type="InterPro" id="IPR010998">
    <property type="entry name" value="Integrase_recombinase_N"/>
</dbReference>
<dbReference type="InterPro" id="IPR011010">
    <property type="entry name" value="DNA_brk_join_enz"/>
</dbReference>
<dbReference type="Gene3D" id="1.10.443.10">
    <property type="entry name" value="Intergrase catalytic core"/>
    <property type="match status" value="1"/>
</dbReference>
<dbReference type="GO" id="GO:0003677">
    <property type="term" value="F:DNA binding"/>
    <property type="evidence" value="ECO:0007669"/>
    <property type="project" value="UniProtKB-UniRule"/>
</dbReference>
<dbReference type="GO" id="GO:0015074">
    <property type="term" value="P:DNA integration"/>
    <property type="evidence" value="ECO:0007669"/>
    <property type="project" value="UniProtKB-KW"/>
</dbReference>
<dbReference type="Pfam" id="PF22022">
    <property type="entry name" value="Phage_int_M"/>
    <property type="match status" value="1"/>
</dbReference>
<dbReference type="Pfam" id="PF13356">
    <property type="entry name" value="Arm-DNA-bind_3"/>
    <property type="match status" value="1"/>
</dbReference>
<organism evidence="8 9">
    <name type="scientific">Mariprofundus micogutta</name>
    <dbReference type="NCBI Taxonomy" id="1921010"/>
    <lineage>
        <taxon>Bacteria</taxon>
        <taxon>Pseudomonadati</taxon>
        <taxon>Pseudomonadota</taxon>
        <taxon>Candidatius Mariprofundia</taxon>
        <taxon>Mariprofundales</taxon>
        <taxon>Mariprofundaceae</taxon>
        <taxon>Mariprofundus</taxon>
    </lineage>
</organism>
<dbReference type="STRING" id="1921010.MMIC_P0872"/>
<dbReference type="InterPro" id="IPR038488">
    <property type="entry name" value="Integrase_DNA-bd_sf"/>
</dbReference>
<sequence>MKLSDMKVKSAALPEGKRQVRLSDGGGLYLQVTNAGKYWRMNYRFGGKQKTLAIGVYPSVTLKEARTKRDEAKKLLELNIDPSQAKQHDRREKQSQRMALTFEGVSKEWLIKNKVKWVPEYTNRIQNWLNNDICPWIGSLPIDEIKAVDVLAVLRKAEDRGAVDTAHKLRSICGQVFRYAVATARIDSDPSRDLRGALEPKVVSHRATITDPKKVGELLRAIQSFEGTFIVQCAMKITPYLFVRPGELRQAEWSEINIEKAEWRIPAEKMKMKQVHIVPLSDQVITILRDAHALTGEGKYVFPSIRSAARPMSNNTVNSALRRLGYDKSEICAHGFRGMASTILHEQGWPTDVIERQLAHQEGNEVKRSYNHARHLPERQKMMQHWADYLDGLCAGADVIPIMRRS</sequence>
<keyword evidence="3 5" id="KW-0238">DNA-binding</keyword>
<dbReference type="SUPFAM" id="SSF56349">
    <property type="entry name" value="DNA breaking-rejoining enzymes"/>
    <property type="match status" value="1"/>
</dbReference>
<protein>
    <submittedName>
        <fullName evidence="8">Putative prophage CPS-53 integrase</fullName>
    </submittedName>
</protein>
<proteinExistence type="inferred from homology"/>
<dbReference type="PROSITE" id="PS51898">
    <property type="entry name" value="TYR_RECOMBINASE"/>
    <property type="match status" value="1"/>
</dbReference>
<evidence type="ECO:0000256" key="5">
    <source>
        <dbReference type="PROSITE-ProRule" id="PRU01248"/>
    </source>
</evidence>
<dbReference type="GO" id="GO:0006310">
    <property type="term" value="P:DNA recombination"/>
    <property type="evidence" value="ECO:0007669"/>
    <property type="project" value="UniProtKB-KW"/>
</dbReference>
<dbReference type="InterPro" id="IPR050808">
    <property type="entry name" value="Phage_Integrase"/>
</dbReference>
<evidence type="ECO:0000259" key="6">
    <source>
        <dbReference type="PROSITE" id="PS51898"/>
    </source>
</evidence>
<feature type="domain" description="Tyr recombinase" evidence="6">
    <location>
        <begin position="205"/>
        <end position="383"/>
    </location>
</feature>
<evidence type="ECO:0000313" key="8">
    <source>
        <dbReference type="EMBL" id="GAV19913.1"/>
    </source>
</evidence>
<dbReference type="OrthoDB" id="9795573at2"/>
<dbReference type="PROSITE" id="PS51900">
    <property type="entry name" value="CB"/>
    <property type="match status" value="1"/>
</dbReference>
<dbReference type="InterPro" id="IPR053876">
    <property type="entry name" value="Phage_int_M"/>
</dbReference>
<evidence type="ECO:0000259" key="7">
    <source>
        <dbReference type="PROSITE" id="PS51900"/>
    </source>
</evidence>
<dbReference type="InterPro" id="IPR013762">
    <property type="entry name" value="Integrase-like_cat_sf"/>
</dbReference>
<feature type="domain" description="Core-binding (CB)" evidence="7">
    <location>
        <begin position="100"/>
        <end position="181"/>
    </location>
</feature>
<comment type="similarity">
    <text evidence="1">Belongs to the 'phage' integrase family.</text>
</comment>
<dbReference type="InterPro" id="IPR025166">
    <property type="entry name" value="Integrase_DNA_bind_dom"/>
</dbReference>
<dbReference type="Gene3D" id="3.30.160.390">
    <property type="entry name" value="Integrase, DNA-binding domain"/>
    <property type="match status" value="1"/>
</dbReference>
<evidence type="ECO:0000256" key="3">
    <source>
        <dbReference type="ARBA" id="ARBA00023125"/>
    </source>
</evidence>
<evidence type="ECO:0000256" key="1">
    <source>
        <dbReference type="ARBA" id="ARBA00008857"/>
    </source>
</evidence>
<dbReference type="Gene3D" id="1.10.150.130">
    <property type="match status" value="1"/>
</dbReference>